<evidence type="ECO:0000259" key="4">
    <source>
        <dbReference type="Pfam" id="PF01593"/>
    </source>
</evidence>
<gene>
    <name evidence="5" type="ORF">CR205_11435</name>
</gene>
<dbReference type="EMBL" id="PDOF01000002">
    <property type="protein sequence ID" value="PYZ96335.1"/>
    <property type="molecule type" value="Genomic_DNA"/>
</dbReference>
<sequence length="493" mass="54587">MPLEALADVHGETDEQKKQVLEQGLGQAGKALNVLVLGAGMAGLTAAYLLRQAGHQVTVLEANTRVGGRVHTVSEPFDGDGYYEAGAMRIPAKHQLARTLVDKFNLETEPFITRTPDDLYFINGKLARSYQYEENPDIFDIPVNERERGMHARDLLLHTAGSFGRAYVEASPRERERLIAAYDRYSKEMFAKLNPGGVPLSTNASHKMKTVLGIGGFSHYSFVDILLNIIGPIFDNEGEYFQVRGGNVKLPEAFLPILRDRIFLGETVQQISETEEGTRVTVKNRQGRESTVEGDVTICTLPFSVMRFIDTGAEQPWSFEKRQAIQNLQYIDSTKVALEFSRKFWEDHAMFGGHLTTDLPPQHFIYPSHGIGQPGPGVMKAVYSWGANAGLWDALSEEQRIEQALKHVAKVHGDDMKGLLTGGASFSWGNNPYSIGCFSMYKPGQASTLPEAIRRPEGRVHFAGEHTSAKHAWIEGAVESGVRVAMEVHARGE</sequence>
<name>A0A2W0HG25_9BACI</name>
<dbReference type="PRINTS" id="PR00757">
    <property type="entry name" value="AMINEOXDASEF"/>
</dbReference>
<evidence type="ECO:0000256" key="2">
    <source>
        <dbReference type="ARBA" id="ARBA00023002"/>
    </source>
</evidence>
<evidence type="ECO:0000256" key="1">
    <source>
        <dbReference type="ARBA" id="ARBA00001974"/>
    </source>
</evidence>
<feature type="binding site" evidence="3">
    <location>
        <position position="465"/>
    </location>
    <ligand>
        <name>FAD</name>
        <dbReference type="ChEBI" id="CHEBI:57692"/>
    </ligand>
</feature>
<accession>A0A2W0HG25</accession>
<dbReference type="OrthoDB" id="25353at2"/>
<evidence type="ECO:0000256" key="3">
    <source>
        <dbReference type="PIRSR" id="PIRSR601613-1"/>
    </source>
</evidence>
<dbReference type="Gene3D" id="3.50.50.60">
    <property type="entry name" value="FAD/NAD(P)-binding domain"/>
    <property type="match status" value="1"/>
</dbReference>
<organism evidence="5 6">
    <name type="scientific">Alteribacter lacisalsi</name>
    <dbReference type="NCBI Taxonomy" id="2045244"/>
    <lineage>
        <taxon>Bacteria</taxon>
        <taxon>Bacillati</taxon>
        <taxon>Bacillota</taxon>
        <taxon>Bacilli</taxon>
        <taxon>Bacillales</taxon>
        <taxon>Bacillaceae</taxon>
        <taxon>Alteribacter</taxon>
    </lineage>
</organism>
<dbReference type="SUPFAM" id="SSF51905">
    <property type="entry name" value="FAD/NAD(P)-binding domain"/>
    <property type="match status" value="1"/>
</dbReference>
<feature type="binding site" evidence="3">
    <location>
        <begin position="86"/>
        <end position="89"/>
    </location>
    <ligand>
        <name>FAD</name>
        <dbReference type="ChEBI" id="CHEBI:57692"/>
    </ligand>
</feature>
<feature type="binding site" evidence="3">
    <location>
        <position position="268"/>
    </location>
    <ligand>
        <name>FAD</name>
        <dbReference type="ChEBI" id="CHEBI:57692"/>
    </ligand>
</feature>
<dbReference type="Proteomes" id="UP000248066">
    <property type="component" value="Unassembled WGS sequence"/>
</dbReference>
<keyword evidence="2" id="KW-0560">Oxidoreductase</keyword>
<keyword evidence="6" id="KW-1185">Reference proteome</keyword>
<dbReference type="Pfam" id="PF01593">
    <property type="entry name" value="Amino_oxidase"/>
    <property type="match status" value="1"/>
</dbReference>
<evidence type="ECO:0000313" key="5">
    <source>
        <dbReference type="EMBL" id="PYZ96335.1"/>
    </source>
</evidence>
<dbReference type="Gene3D" id="3.90.660.10">
    <property type="match status" value="1"/>
</dbReference>
<feature type="binding site" evidence="3">
    <location>
        <begin position="61"/>
        <end position="62"/>
    </location>
    <ligand>
        <name>FAD</name>
        <dbReference type="ChEBI" id="CHEBI:57692"/>
    </ligand>
</feature>
<evidence type="ECO:0000313" key="6">
    <source>
        <dbReference type="Proteomes" id="UP000248066"/>
    </source>
</evidence>
<dbReference type="GO" id="GO:0001716">
    <property type="term" value="F:L-amino-acid oxidase activity"/>
    <property type="evidence" value="ECO:0007669"/>
    <property type="project" value="TreeGrafter"/>
</dbReference>
<feature type="binding site" evidence="3">
    <location>
        <position position="89"/>
    </location>
    <ligand>
        <name>substrate</name>
    </ligand>
</feature>
<dbReference type="InterPro" id="IPR050281">
    <property type="entry name" value="Flavin_monoamine_oxidase"/>
</dbReference>
<comment type="caution">
    <text evidence="5">The sequence shown here is derived from an EMBL/GenBank/DDBJ whole genome shotgun (WGS) entry which is preliminary data.</text>
</comment>
<feature type="domain" description="Amine oxidase" evidence="4">
    <location>
        <begin position="41"/>
        <end position="488"/>
    </location>
</feature>
<protein>
    <submittedName>
        <fullName evidence="5">Amine oxidase</fullName>
    </submittedName>
</protein>
<dbReference type="Gene3D" id="1.20.1440.240">
    <property type="match status" value="1"/>
</dbReference>
<reference evidence="5 6" key="1">
    <citation type="submission" date="2017-10" db="EMBL/GenBank/DDBJ databases">
        <title>Bacillus sp. nov., a halophilic bacterium isolated from a Yangshapao Lake.</title>
        <authorList>
            <person name="Wang H."/>
        </authorList>
    </citation>
    <scope>NUCLEOTIDE SEQUENCE [LARGE SCALE GENOMIC DNA]</scope>
    <source>
        <strain evidence="5 6">YSP-3</strain>
    </source>
</reference>
<dbReference type="GO" id="GO:0009063">
    <property type="term" value="P:amino acid catabolic process"/>
    <property type="evidence" value="ECO:0007669"/>
    <property type="project" value="TreeGrafter"/>
</dbReference>
<dbReference type="AlphaFoldDB" id="A0A2W0HG25"/>
<dbReference type="PANTHER" id="PTHR10742:SF342">
    <property type="entry name" value="AMINE OXIDASE"/>
    <property type="match status" value="1"/>
</dbReference>
<dbReference type="SUPFAM" id="SSF54373">
    <property type="entry name" value="FAD-linked reductases, C-terminal domain"/>
    <property type="match status" value="1"/>
</dbReference>
<dbReference type="PANTHER" id="PTHR10742">
    <property type="entry name" value="FLAVIN MONOAMINE OXIDASE"/>
    <property type="match status" value="1"/>
</dbReference>
<proteinExistence type="predicted"/>
<dbReference type="InterPro" id="IPR036188">
    <property type="entry name" value="FAD/NAD-bd_sf"/>
</dbReference>
<dbReference type="InterPro" id="IPR002937">
    <property type="entry name" value="Amino_oxidase"/>
</dbReference>
<comment type="cofactor">
    <cofactor evidence="1">
        <name>FAD</name>
        <dbReference type="ChEBI" id="CHEBI:57692"/>
    </cofactor>
</comment>
<dbReference type="InterPro" id="IPR001613">
    <property type="entry name" value="Flavin_amine_oxidase"/>
</dbReference>
<dbReference type="RefSeq" id="WP_110519914.1">
    <property type="nucleotide sequence ID" value="NZ_PDOF01000002.1"/>
</dbReference>